<dbReference type="EMBL" id="BMAO01000342">
    <property type="protein sequence ID" value="GFQ66212.1"/>
    <property type="molecule type" value="Genomic_DNA"/>
</dbReference>
<evidence type="ECO:0000313" key="3">
    <source>
        <dbReference type="Proteomes" id="UP000887116"/>
    </source>
</evidence>
<gene>
    <name evidence="2" type="ORF">TNCT_470321</name>
</gene>
<reference evidence="2" key="1">
    <citation type="submission" date="2020-07" db="EMBL/GenBank/DDBJ databases">
        <title>Multicomponent nature underlies the extraordinary mechanical properties of spider dragline silk.</title>
        <authorList>
            <person name="Kono N."/>
            <person name="Nakamura H."/>
            <person name="Mori M."/>
            <person name="Yoshida Y."/>
            <person name="Ohtoshi R."/>
            <person name="Malay A.D."/>
            <person name="Moran D.A.P."/>
            <person name="Tomita M."/>
            <person name="Numata K."/>
            <person name="Arakawa K."/>
        </authorList>
    </citation>
    <scope>NUCLEOTIDE SEQUENCE</scope>
</reference>
<comment type="caution">
    <text evidence="2">The sequence shown here is derived from an EMBL/GenBank/DDBJ whole genome shotgun (WGS) entry which is preliminary data.</text>
</comment>
<keyword evidence="3" id="KW-1185">Reference proteome</keyword>
<proteinExistence type="predicted"/>
<name>A0A8X6H364_TRICU</name>
<evidence type="ECO:0000256" key="1">
    <source>
        <dbReference type="SAM" id="MobiDB-lite"/>
    </source>
</evidence>
<dbReference type="Proteomes" id="UP000887116">
    <property type="component" value="Unassembled WGS sequence"/>
</dbReference>
<organism evidence="2 3">
    <name type="scientific">Trichonephila clavata</name>
    <name type="common">Joro spider</name>
    <name type="synonym">Nephila clavata</name>
    <dbReference type="NCBI Taxonomy" id="2740835"/>
    <lineage>
        <taxon>Eukaryota</taxon>
        <taxon>Metazoa</taxon>
        <taxon>Ecdysozoa</taxon>
        <taxon>Arthropoda</taxon>
        <taxon>Chelicerata</taxon>
        <taxon>Arachnida</taxon>
        <taxon>Araneae</taxon>
        <taxon>Araneomorphae</taxon>
        <taxon>Entelegynae</taxon>
        <taxon>Araneoidea</taxon>
        <taxon>Nephilidae</taxon>
        <taxon>Trichonephila</taxon>
    </lineage>
</organism>
<accession>A0A8X6H364</accession>
<dbReference type="AlphaFoldDB" id="A0A8X6H364"/>
<feature type="region of interest" description="Disordered" evidence="1">
    <location>
        <begin position="31"/>
        <end position="52"/>
    </location>
</feature>
<protein>
    <submittedName>
        <fullName evidence="2">Uncharacterized protein</fullName>
    </submittedName>
</protein>
<evidence type="ECO:0000313" key="2">
    <source>
        <dbReference type="EMBL" id="GFQ66212.1"/>
    </source>
</evidence>
<sequence length="74" mass="8377">MNHSAHCPIVQSAHGRGLLTVQQRLVPADGQRCPYRPEAATQQQERGAQEQGHLLERVKNNLIAFHSIIKARWK</sequence>